<keyword evidence="4" id="KW-1185">Reference proteome</keyword>
<evidence type="ECO:0000313" key="4">
    <source>
        <dbReference type="Proteomes" id="UP000646749"/>
    </source>
</evidence>
<feature type="domain" description="DUF1023" evidence="2">
    <location>
        <begin position="320"/>
        <end position="484"/>
    </location>
</feature>
<feature type="compositionally biased region" description="Polar residues" evidence="1">
    <location>
        <begin position="162"/>
        <end position="174"/>
    </location>
</feature>
<organism evidence="3 4">
    <name type="scientific">Plantactinospora endophytica</name>
    <dbReference type="NCBI Taxonomy" id="673535"/>
    <lineage>
        <taxon>Bacteria</taxon>
        <taxon>Bacillati</taxon>
        <taxon>Actinomycetota</taxon>
        <taxon>Actinomycetes</taxon>
        <taxon>Micromonosporales</taxon>
        <taxon>Micromonosporaceae</taxon>
        <taxon>Plantactinospora</taxon>
    </lineage>
</organism>
<dbReference type="RefSeq" id="WP_203865245.1">
    <property type="nucleotide sequence ID" value="NZ_BONW01000005.1"/>
</dbReference>
<reference evidence="3 4" key="1">
    <citation type="submission" date="2021-01" db="EMBL/GenBank/DDBJ databases">
        <title>Whole genome shotgun sequence of Plantactinospora endophytica NBRC 110450.</title>
        <authorList>
            <person name="Komaki H."/>
            <person name="Tamura T."/>
        </authorList>
    </citation>
    <scope>NUCLEOTIDE SEQUENCE [LARGE SCALE GENOMIC DNA]</scope>
    <source>
        <strain evidence="3 4">NBRC 110450</strain>
    </source>
</reference>
<sequence>MAGMSFEMVLRADPEPWRKAAADWDNLGRSLDERVDALVRSKKRMSGVWESGPASTAAGAHCDSLCKELDATYPPVLLIAQALAQHGNTVAELRARARELVEQGRAAHITVHPDGSMTADPAHTTESTARSLSHLVSARDAVLRQAAELDARTGKIIAENMPSASGPTTAQVDRSTVPARGTDPAAVKRWWDSLSPAQRRYAMAEYPELVGSLDGVPVANRDIANRITLDRELDGRLERRAELDAREARIRNMVEQGRAAELYPGQHHPGTLLAQRELREIADERGQINRTLPGLEQIDARLENPEKPRAYLIGLSTVDDGRAIVSVNNPDAADSVLTYVPGVGVDLSGTVYGIDRADAMASDAARVDPSRQTASVYWLGYDTPNDAVTNAPFASYAEDGAQELNRFQNGLRLTHEGEPSRNIVLGHSYGSLVVGHAASGTGINASGVILLGAPAAGVNSALEFRGVTADEVWVTRAANDQIANKSWDGWYGIDPTEPAFGGRVFGSDPGDAADWTKAHSSYWDFGNLARENIANIVTGHPDGVR</sequence>
<dbReference type="InterPro" id="IPR010427">
    <property type="entry name" value="DUF1023"/>
</dbReference>
<proteinExistence type="predicted"/>
<accession>A0ABQ4DVZ0</accession>
<comment type="caution">
    <text evidence="3">The sequence shown here is derived from an EMBL/GenBank/DDBJ whole genome shotgun (WGS) entry which is preliminary data.</text>
</comment>
<evidence type="ECO:0000313" key="3">
    <source>
        <dbReference type="EMBL" id="GIG86622.1"/>
    </source>
</evidence>
<protein>
    <recommendedName>
        <fullName evidence="2">DUF1023 domain-containing protein</fullName>
    </recommendedName>
</protein>
<dbReference type="Pfam" id="PF06259">
    <property type="entry name" value="Abhydrolase_8"/>
    <property type="match status" value="1"/>
</dbReference>
<dbReference type="SUPFAM" id="SSF53474">
    <property type="entry name" value="alpha/beta-Hydrolases"/>
    <property type="match status" value="1"/>
</dbReference>
<feature type="region of interest" description="Disordered" evidence="1">
    <location>
        <begin position="160"/>
        <end position="180"/>
    </location>
</feature>
<dbReference type="EMBL" id="BONW01000005">
    <property type="protein sequence ID" value="GIG86622.1"/>
    <property type="molecule type" value="Genomic_DNA"/>
</dbReference>
<name>A0ABQ4DVZ0_9ACTN</name>
<evidence type="ECO:0000259" key="2">
    <source>
        <dbReference type="Pfam" id="PF06259"/>
    </source>
</evidence>
<evidence type="ECO:0000256" key="1">
    <source>
        <dbReference type="SAM" id="MobiDB-lite"/>
    </source>
</evidence>
<dbReference type="InterPro" id="IPR029058">
    <property type="entry name" value="AB_hydrolase_fold"/>
</dbReference>
<gene>
    <name evidence="3" type="ORF">Pen02_15580</name>
</gene>
<dbReference type="Proteomes" id="UP000646749">
    <property type="component" value="Unassembled WGS sequence"/>
</dbReference>